<organism evidence="1 2">
    <name type="scientific">Violaceomyces palustris</name>
    <dbReference type="NCBI Taxonomy" id="1673888"/>
    <lineage>
        <taxon>Eukaryota</taxon>
        <taxon>Fungi</taxon>
        <taxon>Dikarya</taxon>
        <taxon>Basidiomycota</taxon>
        <taxon>Ustilaginomycotina</taxon>
        <taxon>Ustilaginomycetes</taxon>
        <taxon>Violaceomycetales</taxon>
        <taxon>Violaceomycetaceae</taxon>
        <taxon>Violaceomyces</taxon>
    </lineage>
</organism>
<gene>
    <name evidence="1" type="ORF">IE53DRAFT_379447</name>
</gene>
<accession>A0ACD0NYC3</accession>
<sequence>MSLYQRFNLLPPPTRTILSVPKSQDEKRCKFPDFDATPDPVASLEAFLKQFFVPELPRWARIQLILASTGLILIGICGSAILARKLRQKSFWLFRLVREHNGVLVVPNSVASYSLFGAIFSNTLLAACWLLMHPNGWLGTVSNRTLWLTLPWYPLAYGDFFCLVGLLYASPQARKATSAAGKGPRWFSKSPNLTPGGKNLLVVLTLSLHTVAVMIPSVLSGVRFSEAESLFKRWHLTYSESDQLDEEMLIQAQIIWFKTLGAIRYSSIAILMWSLWASTILVVYLTVGVRLILTLRSQIRTLSTFKQSRSFSQSWAVEREEEEEEEKQQRACSSGASPATTSTTTTSSTKKSVTGSTSLEDGQDDGPHRLKSAFFTPQEMEDQNRIAKSFFPPVKPSTILRPPNVCVPKPKSSCQKRYLERFYKNFLFQFVGFSSSFLVNASLSVWMPFSLYRNTELADVVQEVARDTVMMTWLSVVFGSIIMVAMASHTYEPVIQSFWEGVVTTRSSARGRRAAAAPRRASSKPESFKLKRIEVVAESLGRSLIRSRPATPHPPPIPPTTTLTDVTQS</sequence>
<dbReference type="Proteomes" id="UP000245626">
    <property type="component" value="Unassembled WGS sequence"/>
</dbReference>
<name>A0ACD0NYC3_9BASI</name>
<protein>
    <submittedName>
        <fullName evidence="1">Uncharacterized protein</fullName>
    </submittedName>
</protein>
<evidence type="ECO:0000313" key="2">
    <source>
        <dbReference type="Proteomes" id="UP000245626"/>
    </source>
</evidence>
<keyword evidence="2" id="KW-1185">Reference proteome</keyword>
<proteinExistence type="predicted"/>
<dbReference type="EMBL" id="KZ819895">
    <property type="protein sequence ID" value="PWN50809.1"/>
    <property type="molecule type" value="Genomic_DNA"/>
</dbReference>
<evidence type="ECO:0000313" key="1">
    <source>
        <dbReference type="EMBL" id="PWN50809.1"/>
    </source>
</evidence>
<reference evidence="1 2" key="1">
    <citation type="journal article" date="2018" name="Mol. Biol. Evol.">
        <title>Broad Genomic Sampling Reveals a Smut Pathogenic Ancestry of the Fungal Clade Ustilaginomycotina.</title>
        <authorList>
            <person name="Kijpornyongpan T."/>
            <person name="Mondo S.J."/>
            <person name="Barry K."/>
            <person name="Sandor L."/>
            <person name="Lee J."/>
            <person name="Lipzen A."/>
            <person name="Pangilinan J."/>
            <person name="LaButti K."/>
            <person name="Hainaut M."/>
            <person name="Henrissat B."/>
            <person name="Grigoriev I.V."/>
            <person name="Spatafora J.W."/>
            <person name="Aime M.C."/>
        </authorList>
    </citation>
    <scope>NUCLEOTIDE SEQUENCE [LARGE SCALE GENOMIC DNA]</scope>
    <source>
        <strain evidence="1 2">SA 807</strain>
    </source>
</reference>